<accession>A0A183NCZ1</accession>
<keyword evidence="2" id="KW-1185">Reference proteome</keyword>
<gene>
    <name evidence="1" type="ORF">SMRZ_LOCUS26166</name>
</gene>
<evidence type="ECO:0000313" key="2">
    <source>
        <dbReference type="Proteomes" id="UP000277204"/>
    </source>
</evidence>
<dbReference type="EMBL" id="UZAI01022911">
    <property type="protein sequence ID" value="VDP58754.1"/>
    <property type="molecule type" value="Genomic_DNA"/>
</dbReference>
<dbReference type="AlphaFoldDB" id="A0A183NCZ1"/>
<protein>
    <submittedName>
        <fullName evidence="1">Uncharacterized protein</fullName>
    </submittedName>
</protein>
<dbReference type="Proteomes" id="UP000277204">
    <property type="component" value="Unassembled WGS sequence"/>
</dbReference>
<name>A0A183NCZ1_9TREM</name>
<reference evidence="1 2" key="1">
    <citation type="submission" date="2018-11" db="EMBL/GenBank/DDBJ databases">
        <authorList>
            <consortium name="Pathogen Informatics"/>
        </authorList>
    </citation>
    <scope>NUCLEOTIDE SEQUENCE [LARGE SCALE GENOMIC DNA]</scope>
    <source>
        <strain evidence="1 2">Zambia</strain>
    </source>
</reference>
<evidence type="ECO:0000313" key="1">
    <source>
        <dbReference type="EMBL" id="VDP58754.1"/>
    </source>
</evidence>
<proteinExistence type="predicted"/>
<organism evidence="1 2">
    <name type="scientific">Schistosoma margrebowiei</name>
    <dbReference type="NCBI Taxonomy" id="48269"/>
    <lineage>
        <taxon>Eukaryota</taxon>
        <taxon>Metazoa</taxon>
        <taxon>Spiralia</taxon>
        <taxon>Lophotrochozoa</taxon>
        <taxon>Platyhelminthes</taxon>
        <taxon>Trematoda</taxon>
        <taxon>Digenea</taxon>
        <taxon>Strigeidida</taxon>
        <taxon>Schistosomatoidea</taxon>
        <taxon>Schistosomatidae</taxon>
        <taxon>Schistosoma</taxon>
    </lineage>
</organism>
<sequence length="41" mass="4575">MMVGGSQQDPSFVLFGSCNLEGTDVPWWIRSSVNQLHSHLN</sequence>